<dbReference type="CDD" id="cd14256">
    <property type="entry name" value="Dockerin_I"/>
    <property type="match status" value="1"/>
</dbReference>
<dbReference type="Gene3D" id="1.20.1270.90">
    <property type="entry name" value="AF1782-like"/>
    <property type="match status" value="2"/>
</dbReference>
<evidence type="ECO:0000256" key="4">
    <source>
        <dbReference type="SAM" id="SignalP"/>
    </source>
</evidence>
<dbReference type="InterPro" id="IPR013783">
    <property type="entry name" value="Ig-like_fold"/>
</dbReference>
<feature type="coiled-coil region" evidence="3">
    <location>
        <begin position="1118"/>
        <end position="1173"/>
    </location>
</feature>
<dbReference type="InterPro" id="IPR036439">
    <property type="entry name" value="Dockerin_dom_sf"/>
</dbReference>
<dbReference type="PANTHER" id="PTHR42715">
    <property type="entry name" value="BETA-GLUCOSIDASE"/>
    <property type="match status" value="1"/>
</dbReference>
<dbReference type="SUPFAM" id="SSF52279">
    <property type="entry name" value="Beta-D-glucan exohydrolase, C-terminal domain"/>
    <property type="match status" value="1"/>
</dbReference>
<dbReference type="Gene3D" id="3.20.20.300">
    <property type="entry name" value="Glycoside hydrolase, family 3, N-terminal domain"/>
    <property type="match status" value="1"/>
</dbReference>
<sequence length="1371" mass="148534">MKNKKVLALLLSATMAAAPCSSVMAAYTDAQLEAFGNGGYTDNEIANNKVSQTIAEQSAVLLKNNGALPIATSDKLKNVALFGNGATGTVKGGTGSGIVNQRERDWIDTAMEAAGYNITTPKAYREAVGRGVVATGFSGSKMANDVELTDEWVEEAKQDTDTAIYVLARNCGEGRDRKPEKGDYYLTDIERQNIEKIAKKFEKVIVVLNTQVVDVSWIDDIDNIDSVLYIGFGGQRAGAACVNLLNGTVNPSGKLNLTWAKDIYDYASSDAGFGSLDGNTATEYYSDGIYVGYRYFDTFGKDVAYEFGYGLSYTDFDINVEDVSIDADQVGVDVTVTNTGDVTGKEVVQVYFSAPDGEMEKAYQELAAYGKTDELKPGEKQTLHLTYDTADMSAYSEDKAAYVMEKGEYIVRVGDSSRNTHVAAVGVLDEDVVTEQLSNQLEMEDGAELDELSKEGATPITYDGEAEEIKNAERIAIDEVTYQGDNASKYDDETVTTYLFVDDAKDYTANDEVILQTKKVAGVLENNTGKGGYKTTTYSEKVQEVADLPEGMTKDTVTLTDVLEGTISMEQFVASLSVEEMAKLVNGSSTKSVGYIYDEDGNIVSYTHAMLGNVGRSTTELFASRHVPALANCDGPAGIRCDQDGVISPRIDEDNRVGGTYFYSKDGVTIADQDEEGAEKYNVLPTAFPSAINVACTWDTDLMYAYGEGVGKEQKEYGATIWLAPGMNIVKNPMGARTFEYYSEDPYLTGIAAANVVSGAQSNHGVGVTVKHFWANSQEDNRNAENNVISERTAREIYLKGFEIGVELGKPMCLMTCYNENNGWPGGDSYDTCTDIARGEWGFTGYIMTDWGGGQSSPHISMHAGNDMISPGKASSVITNYLEVRKPEFTEDGYVKVTETSRPWGGVIRTENWGTFVPSKGGKVTYEVPVESYSVLSEDTLDAISRGEAKFTRSSEGNFVTWYGFNNCIVLGDLQKSAANILNVMLYTQDMQQLCEDLDIDYANTKYAKAYSEAQNAPMTDGWTQMTKDPVQKTETSETVKASLDRLIQLVESLDSEEYTEESWKSVEEALAAAKEVQANENASQKEMSDAVNSLMNAFGNLEYAVQKLHLEVAVEAAEEILANAKDYNGNAKALKAAAEAGKQVLENKDATQEEVNEAANAILSELAALEEKTDVSSLKNLIEAAKKLLDGNYTESSLEALKEAITNAEDVLANPDKTDAEMSNAYTQIIDAVMNLQMKGNKAALQAMIKKAQEILADKAAYVAATIDGLEEILAKAETVNNNDNAVQEEVNAAVKELTLKVAQARLIGDVDGDGNVTTSDSAFLLQYAAETIELSAEAQASADVNGDGVADTNDAAEILQYAAEQIASF</sequence>
<dbReference type="InterPro" id="IPR016134">
    <property type="entry name" value="Dockerin_dom"/>
</dbReference>
<dbReference type="PROSITE" id="PS51766">
    <property type="entry name" value="DOCKERIN"/>
    <property type="match status" value="1"/>
</dbReference>
<dbReference type="InterPro" id="IPR002105">
    <property type="entry name" value="Dockerin_1_rpt"/>
</dbReference>
<dbReference type="Pfam" id="PF07554">
    <property type="entry name" value="FIVAR"/>
    <property type="match status" value="4"/>
</dbReference>
<dbReference type="GO" id="GO:0016787">
    <property type="term" value="F:hydrolase activity"/>
    <property type="evidence" value="ECO:0007669"/>
    <property type="project" value="UniProtKB-KW"/>
</dbReference>
<evidence type="ECO:0000313" key="6">
    <source>
        <dbReference type="EMBL" id="MCC2148733.1"/>
    </source>
</evidence>
<dbReference type="EMBL" id="JAJEQE010000013">
    <property type="protein sequence ID" value="MCC2148733.1"/>
    <property type="molecule type" value="Genomic_DNA"/>
</dbReference>
<comment type="similarity">
    <text evidence="1">Belongs to the glycosyl hydrolase 3 family.</text>
</comment>
<dbReference type="InterPro" id="IPR001764">
    <property type="entry name" value="Glyco_hydro_3_N"/>
</dbReference>
<dbReference type="Gene3D" id="2.60.40.10">
    <property type="entry name" value="Immunoglobulins"/>
    <property type="match status" value="1"/>
</dbReference>
<dbReference type="Pfam" id="PF00404">
    <property type="entry name" value="Dockerin_1"/>
    <property type="match status" value="1"/>
</dbReference>
<dbReference type="InterPro" id="IPR026891">
    <property type="entry name" value="Fn3-like"/>
</dbReference>
<dbReference type="SMART" id="SM01217">
    <property type="entry name" value="Fn3_like"/>
    <property type="match status" value="1"/>
</dbReference>
<dbReference type="PANTHER" id="PTHR42715:SF10">
    <property type="entry name" value="BETA-GLUCOSIDASE"/>
    <property type="match status" value="1"/>
</dbReference>
<evidence type="ECO:0000313" key="7">
    <source>
        <dbReference type="Proteomes" id="UP001299235"/>
    </source>
</evidence>
<dbReference type="InterPro" id="IPR036962">
    <property type="entry name" value="Glyco_hydro_3_N_sf"/>
</dbReference>
<dbReference type="InterPro" id="IPR050288">
    <property type="entry name" value="Cellulose_deg_GH3"/>
</dbReference>
<gene>
    <name evidence="6" type="ORF">LKD42_05640</name>
</gene>
<evidence type="ECO:0000256" key="3">
    <source>
        <dbReference type="SAM" id="Coils"/>
    </source>
</evidence>
<dbReference type="Pfam" id="PF01915">
    <property type="entry name" value="Glyco_hydro_3_C"/>
    <property type="match status" value="1"/>
</dbReference>
<dbReference type="Pfam" id="PF00933">
    <property type="entry name" value="Glyco_hydro_3"/>
    <property type="match status" value="1"/>
</dbReference>
<feature type="signal peptide" evidence="4">
    <location>
        <begin position="1"/>
        <end position="25"/>
    </location>
</feature>
<dbReference type="Gene3D" id="1.10.1330.10">
    <property type="entry name" value="Dockerin domain"/>
    <property type="match status" value="1"/>
</dbReference>
<dbReference type="InterPro" id="IPR036881">
    <property type="entry name" value="Glyco_hydro_3_C_sf"/>
</dbReference>
<dbReference type="SUPFAM" id="SSF63446">
    <property type="entry name" value="Type I dockerin domain"/>
    <property type="match status" value="1"/>
</dbReference>
<name>A0ABS8EU67_9FIRM</name>
<evidence type="ECO:0000256" key="1">
    <source>
        <dbReference type="ARBA" id="ARBA00005336"/>
    </source>
</evidence>
<proteinExistence type="inferred from homology"/>
<feature type="chain" id="PRO_5046190320" evidence="4">
    <location>
        <begin position="26"/>
        <end position="1371"/>
    </location>
</feature>
<keyword evidence="4" id="KW-0732">Signal</keyword>
<accession>A0ABS8EU67</accession>
<comment type="caution">
    <text evidence="6">The sequence shown here is derived from an EMBL/GenBank/DDBJ whole genome shotgun (WGS) entry which is preliminary data.</text>
</comment>
<dbReference type="PRINTS" id="PR00133">
    <property type="entry name" value="GLHYDRLASE3"/>
</dbReference>
<evidence type="ECO:0000256" key="2">
    <source>
        <dbReference type="ARBA" id="ARBA00022801"/>
    </source>
</evidence>
<dbReference type="InterPro" id="IPR002772">
    <property type="entry name" value="Glyco_hydro_3_C"/>
</dbReference>
<dbReference type="Pfam" id="PF14310">
    <property type="entry name" value="Fn3-like"/>
    <property type="match status" value="1"/>
</dbReference>
<keyword evidence="7" id="KW-1185">Reference proteome</keyword>
<evidence type="ECO:0000259" key="5">
    <source>
        <dbReference type="PROSITE" id="PS51766"/>
    </source>
</evidence>
<feature type="domain" description="Dockerin" evidence="5">
    <location>
        <begin position="1305"/>
        <end position="1371"/>
    </location>
</feature>
<dbReference type="InterPro" id="IPR017853">
    <property type="entry name" value="GH"/>
</dbReference>
<reference evidence="6 7" key="1">
    <citation type="submission" date="2021-10" db="EMBL/GenBank/DDBJ databases">
        <title>Anaerobic single-cell dispensing facilitates the cultivation of human gut bacteria.</title>
        <authorList>
            <person name="Afrizal A."/>
        </authorList>
    </citation>
    <scope>NUCLEOTIDE SEQUENCE [LARGE SCALE GENOMIC DNA]</scope>
    <source>
        <strain evidence="6 7">CLA-AA-H246</strain>
    </source>
</reference>
<dbReference type="Proteomes" id="UP001299235">
    <property type="component" value="Unassembled WGS sequence"/>
</dbReference>
<keyword evidence="3" id="KW-0175">Coiled coil</keyword>
<organism evidence="6 7">
    <name type="scientific">Hominisplanchenecus faecis</name>
    <dbReference type="NCBI Taxonomy" id="2885351"/>
    <lineage>
        <taxon>Bacteria</taxon>
        <taxon>Bacillati</taxon>
        <taxon>Bacillota</taxon>
        <taxon>Clostridia</taxon>
        <taxon>Lachnospirales</taxon>
        <taxon>Lachnospiraceae</taxon>
        <taxon>Hominisplanchenecus</taxon>
    </lineage>
</organism>
<protein>
    <submittedName>
        <fullName evidence="6">Glycoside hydrolase family 3 C-terminal domain-containing protein</fullName>
    </submittedName>
</protein>
<keyword evidence="2 6" id="KW-0378">Hydrolase</keyword>
<dbReference type="SUPFAM" id="SSF51445">
    <property type="entry name" value="(Trans)glycosidases"/>
    <property type="match status" value="1"/>
</dbReference>
<dbReference type="Gene3D" id="3.40.50.1700">
    <property type="entry name" value="Glycoside hydrolase family 3 C-terminal domain"/>
    <property type="match status" value="1"/>
</dbReference>
<dbReference type="RefSeq" id="WP_248835065.1">
    <property type="nucleotide sequence ID" value="NZ_JAJEQE010000013.1"/>
</dbReference>
<dbReference type="Gene3D" id="1.20.1270.70">
    <property type="entry name" value="Designed single chain three-helix bundle"/>
    <property type="match status" value="1"/>
</dbReference>